<keyword evidence="2" id="KW-1185">Reference proteome</keyword>
<proteinExistence type="predicted"/>
<evidence type="ECO:0000313" key="2">
    <source>
        <dbReference type="Proteomes" id="UP001147653"/>
    </source>
</evidence>
<name>A0A9X3SA47_9ACTN</name>
<reference evidence="1" key="1">
    <citation type="submission" date="2022-10" db="EMBL/GenBank/DDBJ databases">
        <title>The WGS of Solirubrobacter phytolaccae KCTC 29190.</title>
        <authorList>
            <person name="Jiang Z."/>
        </authorList>
    </citation>
    <scope>NUCLEOTIDE SEQUENCE</scope>
    <source>
        <strain evidence="1">KCTC 29190</strain>
    </source>
</reference>
<dbReference type="AlphaFoldDB" id="A0A9X3SA47"/>
<gene>
    <name evidence="1" type="ORF">OJ997_27645</name>
</gene>
<dbReference type="EMBL" id="JAPDDP010000068">
    <property type="protein sequence ID" value="MDA0184114.1"/>
    <property type="molecule type" value="Genomic_DNA"/>
</dbReference>
<accession>A0A9X3SA47</accession>
<protein>
    <submittedName>
        <fullName evidence="1">Uncharacterized protein</fullName>
    </submittedName>
</protein>
<dbReference type="Proteomes" id="UP001147653">
    <property type="component" value="Unassembled WGS sequence"/>
</dbReference>
<comment type="caution">
    <text evidence="1">The sequence shown here is derived from an EMBL/GenBank/DDBJ whole genome shotgun (WGS) entry which is preliminary data.</text>
</comment>
<dbReference type="RefSeq" id="WP_270028531.1">
    <property type="nucleotide sequence ID" value="NZ_JAPDDP010000068.1"/>
</dbReference>
<sequence length="110" mass="12095">MDHHARILSTAAAEAVGEPDVIARRPEVIEMLRELASDPELPSAVARVVPEVFANIRGELEQLADELEPYRTEPLDDSPELVERLALIAWALQRANDTQATSEFSALAHA</sequence>
<organism evidence="1 2">
    <name type="scientific">Solirubrobacter phytolaccae</name>
    <dbReference type="NCBI Taxonomy" id="1404360"/>
    <lineage>
        <taxon>Bacteria</taxon>
        <taxon>Bacillati</taxon>
        <taxon>Actinomycetota</taxon>
        <taxon>Thermoleophilia</taxon>
        <taxon>Solirubrobacterales</taxon>
        <taxon>Solirubrobacteraceae</taxon>
        <taxon>Solirubrobacter</taxon>
    </lineage>
</organism>
<evidence type="ECO:0000313" key="1">
    <source>
        <dbReference type="EMBL" id="MDA0184114.1"/>
    </source>
</evidence>